<evidence type="ECO:0000313" key="5">
    <source>
        <dbReference type="Proteomes" id="UP000233276"/>
    </source>
</evidence>
<dbReference type="OrthoDB" id="9807356at2"/>
<dbReference type="Pfam" id="PF01075">
    <property type="entry name" value="Glyco_transf_9"/>
    <property type="match status" value="1"/>
</dbReference>
<accession>A0A2K9DC15</accession>
<reference evidence="4 5" key="1">
    <citation type="submission" date="2017-12" db="EMBL/GenBank/DDBJ databases">
        <title>Isolation and characterization of estrogens degradatiion strain Microbacterium hominis SJTG1.</title>
        <authorList>
            <person name="Xiong W."/>
            <person name="Yin C."/>
            <person name="Zheng D."/>
            <person name="Liang R."/>
        </authorList>
    </citation>
    <scope>NUCLEOTIDE SEQUENCE [LARGE SCALE GENOMIC DNA]</scope>
    <source>
        <strain evidence="4 5">SJTG1</strain>
    </source>
</reference>
<name>A0A2K9DC15_9MICO</name>
<dbReference type="Proteomes" id="UP000233276">
    <property type="component" value="Chromosome"/>
</dbReference>
<dbReference type="AlphaFoldDB" id="A0A2K9DC15"/>
<protein>
    <submittedName>
        <fullName evidence="4">Glycosyltransferase family 9 protein</fullName>
    </submittedName>
</protein>
<dbReference type="SUPFAM" id="SSF53756">
    <property type="entry name" value="UDP-Glycosyltransferase/glycogen phosphorylase"/>
    <property type="match status" value="1"/>
</dbReference>
<dbReference type="GO" id="GO:0009244">
    <property type="term" value="P:lipopolysaccharide core region biosynthetic process"/>
    <property type="evidence" value="ECO:0007669"/>
    <property type="project" value="TreeGrafter"/>
</dbReference>
<dbReference type="GO" id="GO:0005829">
    <property type="term" value="C:cytosol"/>
    <property type="evidence" value="ECO:0007669"/>
    <property type="project" value="TreeGrafter"/>
</dbReference>
<sequence length="469" mass="51024">MRRGSRPRPSASDGIIPSTRGPDVSSTTSSATAPRGRRRVSSRMARMNARSLLHRVQWEINAIRHRDPLSPRRFVRLFGSRRRRSWDPTQEPRRVVILRSDEIGDTVSTLTLLDAMRRQWPSAKLHLVVKPGPGSAFHAAPSVDRLIFWSPITEGSALKRQILTVRQALRRFGLRGYDLAVLPRWDFDDTPIRYLAVAARARSVVGFTPVPQREPDWLGDQSALFTDELPRGNDPLLTVAQLRRLADWLGLAWTHPGARPVGRALFDAADAARAEARASLPGESGRVIGLGIGARDAKRQWPVERLTEAVVEIAKSGPVRVRILGGPTDRERAAELVGLLRDRGIAAVDLAGELSLSESAAAISQCDLFIGNDSGLQHISSSLDVPTVVVTCHPATGSPWSDNAPERFGPWSRQRAVLQPERPAPGCGEECSSREPHCILAVDSADVAGAALALIGESSRPSETPASAG</sequence>
<evidence type="ECO:0000256" key="1">
    <source>
        <dbReference type="ARBA" id="ARBA00022676"/>
    </source>
</evidence>
<organism evidence="4 5">
    <name type="scientific">Microbacterium hominis</name>
    <dbReference type="NCBI Taxonomy" id="162426"/>
    <lineage>
        <taxon>Bacteria</taxon>
        <taxon>Bacillati</taxon>
        <taxon>Actinomycetota</taxon>
        <taxon>Actinomycetes</taxon>
        <taxon>Micrococcales</taxon>
        <taxon>Microbacteriaceae</taxon>
        <taxon>Microbacterium</taxon>
    </lineage>
</organism>
<dbReference type="KEGG" id="mhos:CXR34_13860"/>
<dbReference type="PANTHER" id="PTHR30160">
    <property type="entry name" value="TETRAACYLDISACCHARIDE 4'-KINASE-RELATED"/>
    <property type="match status" value="1"/>
</dbReference>
<dbReference type="PANTHER" id="PTHR30160:SF1">
    <property type="entry name" value="LIPOPOLYSACCHARIDE 1,2-N-ACETYLGLUCOSAMINETRANSFERASE-RELATED"/>
    <property type="match status" value="1"/>
</dbReference>
<gene>
    <name evidence="4" type="ORF">CXR34_13860</name>
</gene>
<feature type="region of interest" description="Disordered" evidence="3">
    <location>
        <begin position="1"/>
        <end position="44"/>
    </location>
</feature>
<keyword evidence="1" id="KW-0328">Glycosyltransferase</keyword>
<dbReference type="CDD" id="cd03789">
    <property type="entry name" value="GT9_LPS_heptosyltransferase"/>
    <property type="match status" value="1"/>
</dbReference>
<dbReference type="InterPro" id="IPR002201">
    <property type="entry name" value="Glyco_trans_9"/>
</dbReference>
<dbReference type="Gene3D" id="3.40.50.2000">
    <property type="entry name" value="Glycogen Phosphorylase B"/>
    <property type="match status" value="2"/>
</dbReference>
<evidence type="ECO:0000313" key="4">
    <source>
        <dbReference type="EMBL" id="AUG30432.1"/>
    </source>
</evidence>
<evidence type="ECO:0000256" key="2">
    <source>
        <dbReference type="ARBA" id="ARBA00022679"/>
    </source>
</evidence>
<keyword evidence="2 4" id="KW-0808">Transferase</keyword>
<dbReference type="EMBL" id="CP025299">
    <property type="protein sequence ID" value="AUG30432.1"/>
    <property type="molecule type" value="Genomic_DNA"/>
</dbReference>
<dbReference type="GO" id="GO:0008713">
    <property type="term" value="F:ADP-heptose-lipopolysaccharide heptosyltransferase activity"/>
    <property type="evidence" value="ECO:0007669"/>
    <property type="project" value="TreeGrafter"/>
</dbReference>
<dbReference type="InterPro" id="IPR051199">
    <property type="entry name" value="LPS_LOS_Heptosyltrfase"/>
</dbReference>
<evidence type="ECO:0000256" key="3">
    <source>
        <dbReference type="SAM" id="MobiDB-lite"/>
    </source>
</evidence>
<proteinExistence type="predicted"/>